<dbReference type="PANTHER" id="PTHR42752:SF1">
    <property type="entry name" value="IMIDAZOLONEPROPIONASE-RELATED"/>
    <property type="match status" value="1"/>
</dbReference>
<keyword evidence="7" id="KW-0408">Iron</keyword>
<evidence type="ECO:0000313" key="11">
    <source>
        <dbReference type="Proteomes" id="UP000655366"/>
    </source>
</evidence>
<dbReference type="NCBIfam" id="TIGR01224">
    <property type="entry name" value="hutI"/>
    <property type="match status" value="1"/>
</dbReference>
<accession>A0A931CNC1</accession>
<keyword evidence="3" id="KW-0479">Metal-binding</keyword>
<keyword evidence="11" id="KW-1185">Reference proteome</keyword>
<reference evidence="10 11" key="1">
    <citation type="submission" date="2020-11" db="EMBL/GenBank/DDBJ databases">
        <title>Arthrobacter antarcticus sp. nov., isolated from Antarctic Soil.</title>
        <authorList>
            <person name="Li J."/>
        </authorList>
    </citation>
    <scope>NUCLEOTIDE SEQUENCE [LARGE SCALE GENOMIC DNA]</scope>
    <source>
        <strain evidence="10 11">Z1-20</strain>
    </source>
</reference>
<proteinExistence type="predicted"/>
<dbReference type="GO" id="GO:0019556">
    <property type="term" value="P:L-histidine catabolic process to glutamate and formamide"/>
    <property type="evidence" value="ECO:0007669"/>
    <property type="project" value="UniProtKB-UniRule"/>
</dbReference>
<evidence type="ECO:0000256" key="5">
    <source>
        <dbReference type="ARBA" id="ARBA00022808"/>
    </source>
</evidence>
<protein>
    <recommendedName>
        <fullName evidence="2 8">Imidazolonepropionase</fullName>
        <ecNumber evidence="2 8">3.5.2.7</ecNumber>
    </recommendedName>
</protein>
<evidence type="ECO:0000256" key="1">
    <source>
        <dbReference type="ARBA" id="ARBA00005023"/>
    </source>
</evidence>
<dbReference type="PANTHER" id="PTHR42752">
    <property type="entry name" value="IMIDAZOLONEPROPIONASE"/>
    <property type="match status" value="1"/>
</dbReference>
<feature type="domain" description="Amidohydrolase-related" evidence="9">
    <location>
        <begin position="67"/>
        <end position="403"/>
    </location>
</feature>
<dbReference type="GO" id="GO:0050480">
    <property type="term" value="F:imidazolonepropionase activity"/>
    <property type="evidence" value="ECO:0007669"/>
    <property type="project" value="UniProtKB-UniRule"/>
</dbReference>
<evidence type="ECO:0000256" key="2">
    <source>
        <dbReference type="ARBA" id="ARBA00012864"/>
    </source>
</evidence>
<comment type="caution">
    <text evidence="10">The sequence shown here is derived from an EMBL/GenBank/DDBJ whole genome shotgun (WGS) entry which is preliminary data.</text>
</comment>
<sequence>MPQPTHQRRVDLVITGAAELLTCAADASDLIGRIRGGGVAVDGGTITAVGDVSGFSGRREIDAAGKVVLPGFVDSHTHVVFGGDRALEYAARVAGQVPPAGASVGIVGTMADTRARSVDELVASAAGRIKEMISSGTTTLESKTGYGLDTATEERLLEVNAHLAALLPARIMSTYLGAHAIDPQRDGAEWTEDILAQLTEVGREGSAAFNDVYCDTGYFSLEQSRSILEQGRRHGLRPKIHLDAYSHTGAAELAAAVGAVSADHLNYTTDDELRVLAKAGVTGVYMPCLEFAVQHPAPLDPRRLYAAGMEVALATDVCPGSWTTSMHLAVAMGCRIGGMTVAQALRAATYGGACALGLSATIGSLVPGMAADIQVLDVPFYEHIAYRPGLNSTQTVIINGSIVTGAGVE</sequence>
<dbReference type="SUPFAM" id="SSF51338">
    <property type="entry name" value="Composite domain of metallo-dependent hydrolases"/>
    <property type="match status" value="1"/>
</dbReference>
<dbReference type="SUPFAM" id="SSF51556">
    <property type="entry name" value="Metallo-dependent hydrolases"/>
    <property type="match status" value="1"/>
</dbReference>
<comment type="pathway">
    <text evidence="1">Amino-acid degradation.</text>
</comment>
<dbReference type="InterPro" id="IPR005920">
    <property type="entry name" value="HutI"/>
</dbReference>
<name>A0A931CNC1_9MICC</name>
<dbReference type="InterPro" id="IPR032466">
    <property type="entry name" value="Metal_Hydrolase"/>
</dbReference>
<evidence type="ECO:0000313" key="10">
    <source>
        <dbReference type="EMBL" id="MBG0737971.1"/>
    </source>
</evidence>
<dbReference type="AlphaFoldDB" id="A0A931CNC1"/>
<evidence type="ECO:0000256" key="8">
    <source>
        <dbReference type="NCBIfam" id="TIGR01224"/>
    </source>
</evidence>
<organism evidence="10 11">
    <name type="scientific">Arthrobacter terrae</name>
    <dbReference type="NCBI Taxonomy" id="2935737"/>
    <lineage>
        <taxon>Bacteria</taxon>
        <taxon>Bacillati</taxon>
        <taxon>Actinomycetota</taxon>
        <taxon>Actinomycetes</taxon>
        <taxon>Micrococcales</taxon>
        <taxon>Micrococcaceae</taxon>
        <taxon>Arthrobacter</taxon>
    </lineage>
</organism>
<dbReference type="GO" id="GO:0005737">
    <property type="term" value="C:cytoplasm"/>
    <property type="evidence" value="ECO:0007669"/>
    <property type="project" value="UniProtKB-UniRule"/>
</dbReference>
<evidence type="ECO:0000256" key="3">
    <source>
        <dbReference type="ARBA" id="ARBA00022723"/>
    </source>
</evidence>
<dbReference type="EC" id="3.5.2.7" evidence="2 8"/>
<dbReference type="RefSeq" id="WP_196394912.1">
    <property type="nucleotide sequence ID" value="NZ_JADNYM010000001.1"/>
</dbReference>
<gene>
    <name evidence="10" type="primary">hutI</name>
    <name evidence="10" type="ORF">IV500_00760</name>
</gene>
<dbReference type="EMBL" id="JADNYM010000001">
    <property type="protein sequence ID" value="MBG0737971.1"/>
    <property type="molecule type" value="Genomic_DNA"/>
</dbReference>
<dbReference type="Gene3D" id="3.20.20.140">
    <property type="entry name" value="Metal-dependent hydrolases"/>
    <property type="match status" value="1"/>
</dbReference>
<dbReference type="Proteomes" id="UP000655366">
    <property type="component" value="Unassembled WGS sequence"/>
</dbReference>
<evidence type="ECO:0000256" key="6">
    <source>
        <dbReference type="ARBA" id="ARBA00022833"/>
    </source>
</evidence>
<keyword evidence="5" id="KW-0369">Histidine metabolism</keyword>
<evidence type="ECO:0000259" key="9">
    <source>
        <dbReference type="Pfam" id="PF01979"/>
    </source>
</evidence>
<evidence type="ECO:0000256" key="4">
    <source>
        <dbReference type="ARBA" id="ARBA00022801"/>
    </source>
</evidence>
<dbReference type="InterPro" id="IPR011059">
    <property type="entry name" value="Metal-dep_hydrolase_composite"/>
</dbReference>
<evidence type="ECO:0000256" key="7">
    <source>
        <dbReference type="ARBA" id="ARBA00023004"/>
    </source>
</evidence>
<dbReference type="GO" id="GO:0046872">
    <property type="term" value="F:metal ion binding"/>
    <property type="evidence" value="ECO:0007669"/>
    <property type="project" value="UniProtKB-KW"/>
</dbReference>
<keyword evidence="4 10" id="KW-0378">Hydrolase</keyword>
<dbReference type="InterPro" id="IPR006680">
    <property type="entry name" value="Amidohydro-rel"/>
</dbReference>
<keyword evidence="6" id="KW-0862">Zinc</keyword>
<dbReference type="Gene3D" id="2.30.40.10">
    <property type="entry name" value="Urease, subunit C, domain 1"/>
    <property type="match status" value="1"/>
</dbReference>
<dbReference type="Pfam" id="PF01979">
    <property type="entry name" value="Amidohydro_1"/>
    <property type="match status" value="1"/>
</dbReference>